<evidence type="ECO:0000313" key="2">
    <source>
        <dbReference type="EMBL" id="CAI8616634.1"/>
    </source>
</evidence>
<protein>
    <recommendedName>
        <fullName evidence="4">Transposase MuDR plant domain-containing protein</fullName>
    </recommendedName>
</protein>
<dbReference type="PANTHER" id="PTHR31973:SF187">
    <property type="entry name" value="MUTATOR TRANSPOSASE MUDRA PROTEIN"/>
    <property type="match status" value="1"/>
</dbReference>
<evidence type="ECO:0000256" key="1">
    <source>
        <dbReference type="SAM" id="MobiDB-lite"/>
    </source>
</evidence>
<evidence type="ECO:0000313" key="3">
    <source>
        <dbReference type="Proteomes" id="UP001157006"/>
    </source>
</evidence>
<dbReference type="Proteomes" id="UP001157006">
    <property type="component" value="Chromosome 6"/>
</dbReference>
<keyword evidence="3" id="KW-1185">Reference proteome</keyword>
<organism evidence="2 3">
    <name type="scientific">Vicia faba</name>
    <name type="common">Broad bean</name>
    <name type="synonym">Faba vulgaris</name>
    <dbReference type="NCBI Taxonomy" id="3906"/>
    <lineage>
        <taxon>Eukaryota</taxon>
        <taxon>Viridiplantae</taxon>
        <taxon>Streptophyta</taxon>
        <taxon>Embryophyta</taxon>
        <taxon>Tracheophyta</taxon>
        <taxon>Spermatophyta</taxon>
        <taxon>Magnoliopsida</taxon>
        <taxon>eudicotyledons</taxon>
        <taxon>Gunneridae</taxon>
        <taxon>Pentapetalae</taxon>
        <taxon>rosids</taxon>
        <taxon>fabids</taxon>
        <taxon>Fabales</taxon>
        <taxon>Fabaceae</taxon>
        <taxon>Papilionoideae</taxon>
        <taxon>50 kb inversion clade</taxon>
        <taxon>NPAAA clade</taxon>
        <taxon>Hologalegina</taxon>
        <taxon>IRL clade</taxon>
        <taxon>Fabeae</taxon>
        <taxon>Vicia</taxon>
    </lineage>
</organism>
<evidence type="ECO:0008006" key="4">
    <source>
        <dbReference type="Google" id="ProtNLM"/>
    </source>
</evidence>
<proteinExistence type="predicted"/>
<dbReference type="AlphaFoldDB" id="A0AAV1B1G9"/>
<accession>A0AAV1B1G9</accession>
<dbReference type="EMBL" id="OX451741">
    <property type="protein sequence ID" value="CAI8616634.1"/>
    <property type="molecule type" value="Genomic_DNA"/>
</dbReference>
<feature type="region of interest" description="Disordered" evidence="1">
    <location>
        <begin position="106"/>
        <end position="126"/>
    </location>
</feature>
<gene>
    <name evidence="2" type="ORF">VFH_VI038360</name>
</gene>
<reference evidence="2 3" key="1">
    <citation type="submission" date="2023-01" db="EMBL/GenBank/DDBJ databases">
        <authorList>
            <person name="Kreplak J."/>
        </authorList>
    </citation>
    <scope>NUCLEOTIDE SEQUENCE [LARGE SCALE GENOMIC DNA]</scope>
</reference>
<name>A0AAV1B1G9_VICFA</name>
<dbReference type="PANTHER" id="PTHR31973">
    <property type="entry name" value="POLYPROTEIN, PUTATIVE-RELATED"/>
    <property type="match status" value="1"/>
</dbReference>
<sequence>MDSSFKIEDVKIWWKSEHGSLENDLKPLVNDEDATMLAMCVKETKYDVEIYTKARLSSVGVHNGDGTDQMNNADGTCQMDNGQGIHKRMTTTEMDREHVIDDGYITNELDSGADDDSDDRPSVTRFNEDENLRKEFKIKVEMKFSSLKQFKKAVLEHNVLNGREVKFAKNVGTRCRVVCKDKQQCDYTVLCNKVFRTTSFRIKTRFQKHKCGRKFFNKNANADWVSRVIIVKLKNNSTMKLNELVADVRLRFATEITRCRTFKARQLARKIVEGDSTKQYNMLWSYEAELRRASKGNTCKLNISGLPPRLKRCYMCFDGTKKALKVGCRPFIGLDECHIINKYGGILQDRPSLQ</sequence>